<feature type="region of interest" description="Disordered" evidence="4">
    <location>
        <begin position="1"/>
        <end position="61"/>
    </location>
</feature>
<reference evidence="5" key="1">
    <citation type="journal article" date="2019" name="Beilstein J. Org. Chem.">
        <title>Nanangenines: drimane sesquiterpenoids as the dominant metabolite cohort of a novel Australian fungus, Aspergillus nanangensis.</title>
        <authorList>
            <person name="Lacey H.J."/>
            <person name="Gilchrist C.L.M."/>
            <person name="Crombie A."/>
            <person name="Kalaitzis J.A."/>
            <person name="Vuong D."/>
            <person name="Rutledge P.J."/>
            <person name="Turner P."/>
            <person name="Pitt J.I."/>
            <person name="Lacey E."/>
            <person name="Chooi Y.H."/>
            <person name="Piggott A.M."/>
        </authorList>
    </citation>
    <scope>NUCLEOTIDE SEQUENCE</scope>
    <source>
        <strain evidence="5">MST-FP2251</strain>
    </source>
</reference>
<gene>
    <name evidence="5" type="ORF">FE257_002167</name>
</gene>
<feature type="compositionally biased region" description="Polar residues" evidence="4">
    <location>
        <begin position="28"/>
        <end position="61"/>
    </location>
</feature>
<comment type="caution">
    <text evidence="5">The sequence shown here is derived from an EMBL/GenBank/DDBJ whole genome shotgun (WGS) entry which is preliminary data.</text>
</comment>
<feature type="region of interest" description="Disordered" evidence="4">
    <location>
        <begin position="244"/>
        <end position="265"/>
    </location>
</feature>
<dbReference type="Pfam" id="PF04097">
    <property type="entry name" value="Nic96"/>
    <property type="match status" value="1"/>
</dbReference>
<dbReference type="GO" id="GO:0017056">
    <property type="term" value="F:structural constituent of nuclear pore"/>
    <property type="evidence" value="ECO:0007669"/>
    <property type="project" value="InterPro"/>
</dbReference>
<sequence length="1042" mass="115908">MASANPGSLFGGSGFGAASSQQPGLFPVNNSASPFGITSTTQNPSGGSLFGQSQAQQQSSILGQNQVQNDATNTLRAPNQATQPAFFNSLLERGKKRPLSAVGKSTNFEELPSLQLGLDDIRRKARELGSGGTKEFQKQGLSSKGHYLLAASGVSPGHALRGLKSLDPQASIATPAKDQEIFDPDNQKFLRNMQQRGRQVMVADSLARTQRDFDTFLEEKVDLDWDEQRRKIFQHFGLAQSDDTSDMKSSFGRSARQNKQFGATTSHGISRRSVFGRSGLEKSVIGTPGSVAASYRLFEDPTERNEVSTAHSPDLRFLREKMGHYADKIQLLNSARLHSQTFPILHEFSEIERHNGGDVPRQLFDAYQALISIVHEPASTMSSSNSSALRERQFSEDYLDETPSSRRAVDLRKRIVEGSRLFLEKLFYDEIEIAVEKNPREAQLGGIPAVINKIRAYIRLRAARKDLGPDGVELQMVGQDYCWILIFYLLRCGFITEAAEYVSQDPGFRSLDHKFVTYMTTYAQNRRLPRDLQQKINGEYQQRSRNAPDNTVDPYRMACYKIIGRCELSRRRLDGVTQSVEDWMWLQFSLAREDDRSEEVAGDVFGLEDIQTDISEIGQRVFGKNQDGPGGYGTFFLLQIMGGMFEQAISYLGTYSPVSAVHFAIALSYYGLLRVSDPHTSGDEILSFTVKKYPQINFGYLITQYTREFRTGFVEAAVDYFSLLCLNADLPGALGKSQASVCHEALREFILETRDFAKLLGDIRNDGTRIKGLIEQRIGLIKLVDQKEFLKIITVQAAAVADDKGLATDAALLYHLAEDYDRVIDIINKALSDSVAVELGGPALRLQPLRPRTDMPHNTDDSTGDIPAASGSSLSLTAVEDPVVLAKNMIGLYNTNALYYQRIRQVNRDACGLLLRMMEAKTEVESGNWTQALDAINELNILPLRARGSVPYIRSAAQAFSSFPPMISRNVGHVIMWSITCIGRERERLSLGVFENEIRQGLADELLVMAKDLMIFSGMVKYKLPPRVYETLARAGADIGAY</sequence>
<dbReference type="GO" id="GO:0005643">
    <property type="term" value="C:nuclear pore"/>
    <property type="evidence" value="ECO:0007669"/>
    <property type="project" value="InterPro"/>
</dbReference>
<evidence type="ECO:0000313" key="5">
    <source>
        <dbReference type="EMBL" id="KAF9892390.1"/>
    </source>
</evidence>
<feature type="compositionally biased region" description="Polar residues" evidence="4">
    <location>
        <begin position="247"/>
        <end position="265"/>
    </location>
</feature>
<keyword evidence="3" id="KW-0539">Nucleus</keyword>
<dbReference type="InterPro" id="IPR007231">
    <property type="entry name" value="Nucleoporin_int_Nup93/Nic96"/>
</dbReference>
<evidence type="ECO:0000256" key="4">
    <source>
        <dbReference type="SAM" id="MobiDB-lite"/>
    </source>
</evidence>
<organism evidence="5 6">
    <name type="scientific">Aspergillus nanangensis</name>
    <dbReference type="NCBI Taxonomy" id="2582783"/>
    <lineage>
        <taxon>Eukaryota</taxon>
        <taxon>Fungi</taxon>
        <taxon>Dikarya</taxon>
        <taxon>Ascomycota</taxon>
        <taxon>Pezizomycotina</taxon>
        <taxon>Eurotiomycetes</taxon>
        <taxon>Eurotiomycetidae</taxon>
        <taxon>Eurotiales</taxon>
        <taxon>Aspergillaceae</taxon>
        <taxon>Aspergillus</taxon>
        <taxon>Aspergillus subgen. Circumdati</taxon>
    </lineage>
</organism>
<evidence type="ECO:0000256" key="3">
    <source>
        <dbReference type="ARBA" id="ARBA00023242"/>
    </source>
</evidence>
<comment type="similarity">
    <text evidence="2">Belongs to the nucleoporin interacting component (NIC) family.</text>
</comment>
<evidence type="ECO:0000313" key="6">
    <source>
        <dbReference type="Proteomes" id="UP001194746"/>
    </source>
</evidence>
<dbReference type="PANTHER" id="PTHR11225">
    <property type="entry name" value="NUCLEAR PORE COMPLEX PROTEIN NUP93 NUCLEOPORIN NUP93 DEAD EYE PROTEIN"/>
    <property type="match status" value="1"/>
</dbReference>
<feature type="region of interest" description="Disordered" evidence="4">
    <location>
        <begin position="847"/>
        <end position="869"/>
    </location>
</feature>
<proteinExistence type="inferred from homology"/>
<dbReference type="GO" id="GO:0016973">
    <property type="term" value="P:poly(A)+ mRNA export from nucleus"/>
    <property type="evidence" value="ECO:0007669"/>
    <property type="project" value="TreeGrafter"/>
</dbReference>
<evidence type="ECO:0000256" key="1">
    <source>
        <dbReference type="ARBA" id="ARBA00004259"/>
    </source>
</evidence>
<comment type="subcellular location">
    <subcellularLocation>
        <location evidence="1">Nucleus envelope</location>
    </subcellularLocation>
</comment>
<evidence type="ECO:0008006" key="7">
    <source>
        <dbReference type="Google" id="ProtNLM"/>
    </source>
</evidence>
<dbReference type="GO" id="GO:0006606">
    <property type="term" value="P:protein import into nucleus"/>
    <property type="evidence" value="ECO:0007669"/>
    <property type="project" value="TreeGrafter"/>
</dbReference>
<accession>A0AAD4GX70</accession>
<name>A0AAD4GX70_ASPNN</name>
<dbReference type="Proteomes" id="UP001194746">
    <property type="component" value="Unassembled WGS sequence"/>
</dbReference>
<protein>
    <recommendedName>
        <fullName evidence="7">Nuclear pore protein</fullName>
    </recommendedName>
</protein>
<dbReference type="AlphaFoldDB" id="A0AAD4GX70"/>
<reference evidence="5" key="2">
    <citation type="submission" date="2020-02" db="EMBL/GenBank/DDBJ databases">
        <authorList>
            <person name="Gilchrist C.L.M."/>
            <person name="Chooi Y.-H."/>
        </authorList>
    </citation>
    <scope>NUCLEOTIDE SEQUENCE</scope>
    <source>
        <strain evidence="5">MST-FP2251</strain>
    </source>
</reference>
<keyword evidence="6" id="KW-1185">Reference proteome</keyword>
<evidence type="ECO:0000256" key="2">
    <source>
        <dbReference type="ARBA" id="ARBA00010186"/>
    </source>
</evidence>
<dbReference type="EMBL" id="VCAU01000013">
    <property type="protein sequence ID" value="KAF9892390.1"/>
    <property type="molecule type" value="Genomic_DNA"/>
</dbReference>
<feature type="compositionally biased region" description="Basic and acidic residues" evidence="4">
    <location>
        <begin position="851"/>
        <end position="860"/>
    </location>
</feature>
<dbReference type="PANTHER" id="PTHR11225:SF4">
    <property type="entry name" value="NUCLEAR PORE COMPLEX PROTEIN NUP93"/>
    <property type="match status" value="1"/>
</dbReference>